<dbReference type="EMBL" id="QCYY01001993">
    <property type="protein sequence ID" value="ROT73777.1"/>
    <property type="molecule type" value="Genomic_DNA"/>
</dbReference>
<evidence type="ECO:0000259" key="2">
    <source>
        <dbReference type="Pfam" id="PF08785"/>
    </source>
</evidence>
<reference evidence="3 4" key="1">
    <citation type="submission" date="2018-04" db="EMBL/GenBank/DDBJ databases">
        <authorList>
            <person name="Zhang X."/>
            <person name="Yuan J."/>
            <person name="Li F."/>
            <person name="Xiang J."/>
        </authorList>
    </citation>
    <scope>NUCLEOTIDE SEQUENCE [LARGE SCALE GENOMIC DNA]</scope>
    <source>
        <tissue evidence="3">Muscle</tissue>
    </source>
</reference>
<dbReference type="OrthoDB" id="30826at2759"/>
<feature type="domain" description="Ku C-terminal" evidence="2">
    <location>
        <begin position="18"/>
        <end position="90"/>
    </location>
</feature>
<accession>A0A3R7MDX0</accession>
<dbReference type="Proteomes" id="UP000283509">
    <property type="component" value="Unassembled WGS sequence"/>
</dbReference>
<dbReference type="SUPFAM" id="SSF101420">
    <property type="entry name" value="C-terminal domain of Ku80"/>
    <property type="match status" value="1"/>
</dbReference>
<dbReference type="InterPro" id="IPR014893">
    <property type="entry name" value="Ku_PK_bind"/>
</dbReference>
<dbReference type="Gene3D" id="1.25.40.240">
    <property type="entry name" value="Ku, C-terminal domain"/>
    <property type="match status" value="1"/>
</dbReference>
<gene>
    <name evidence="3" type="ORF">C7M84_007779</name>
</gene>
<feature type="compositionally biased region" description="Acidic residues" evidence="1">
    <location>
        <begin position="106"/>
        <end position="116"/>
    </location>
</feature>
<dbReference type="STRING" id="6689.A0A3R7MDX0"/>
<evidence type="ECO:0000313" key="4">
    <source>
        <dbReference type="Proteomes" id="UP000283509"/>
    </source>
</evidence>
<proteinExistence type="predicted"/>
<feature type="region of interest" description="Disordered" evidence="1">
    <location>
        <begin position="93"/>
        <end position="116"/>
    </location>
</feature>
<dbReference type="Pfam" id="PF08785">
    <property type="entry name" value="Ku_PK_bind"/>
    <property type="match status" value="1"/>
</dbReference>
<dbReference type="AlphaFoldDB" id="A0A3R7MDX0"/>
<reference evidence="3 4" key="2">
    <citation type="submission" date="2019-01" db="EMBL/GenBank/DDBJ databases">
        <title>The decoding of complex shrimp genome reveals the adaptation for benthos swimmer, frequently molting mechanism and breeding impact on genome.</title>
        <authorList>
            <person name="Sun Y."/>
            <person name="Gao Y."/>
            <person name="Yu Y."/>
        </authorList>
    </citation>
    <scope>NUCLEOTIDE SEQUENCE [LARGE SCALE GENOMIC DNA]</scope>
    <source>
        <tissue evidence="3">Muscle</tissue>
    </source>
</reference>
<protein>
    <submittedName>
        <fullName evidence="3">Putative X-ray repair cross-complementing protein 5-like</fullName>
    </submittedName>
</protein>
<dbReference type="InterPro" id="IPR036494">
    <property type="entry name" value="Ku_C_sf"/>
</dbReference>
<evidence type="ECO:0000313" key="3">
    <source>
        <dbReference type="EMBL" id="ROT73777.1"/>
    </source>
</evidence>
<sequence>MQLLDGIGGGGAASVAVTTKILDCLENFRRESCGIDPAVYNKFITTMKDTVTARSLNEFWSRVKEGNNGLISSNENMRSSVSTEEAEAFWQMEDQVQAPAPKPEASDDMEDLLDDL</sequence>
<comment type="caution">
    <text evidence="3">The sequence shown here is derived from an EMBL/GenBank/DDBJ whole genome shotgun (WGS) entry which is preliminary data.</text>
</comment>
<name>A0A3R7MDX0_PENVA</name>
<keyword evidence="4" id="KW-1185">Reference proteome</keyword>
<evidence type="ECO:0000256" key="1">
    <source>
        <dbReference type="SAM" id="MobiDB-lite"/>
    </source>
</evidence>
<organism evidence="3 4">
    <name type="scientific">Penaeus vannamei</name>
    <name type="common">Whiteleg shrimp</name>
    <name type="synonym">Litopenaeus vannamei</name>
    <dbReference type="NCBI Taxonomy" id="6689"/>
    <lineage>
        <taxon>Eukaryota</taxon>
        <taxon>Metazoa</taxon>
        <taxon>Ecdysozoa</taxon>
        <taxon>Arthropoda</taxon>
        <taxon>Crustacea</taxon>
        <taxon>Multicrustacea</taxon>
        <taxon>Malacostraca</taxon>
        <taxon>Eumalacostraca</taxon>
        <taxon>Eucarida</taxon>
        <taxon>Decapoda</taxon>
        <taxon>Dendrobranchiata</taxon>
        <taxon>Penaeoidea</taxon>
        <taxon>Penaeidae</taxon>
        <taxon>Penaeus</taxon>
    </lineage>
</organism>